<dbReference type="InterPro" id="IPR015943">
    <property type="entry name" value="WD40/YVTN_repeat-like_dom_sf"/>
</dbReference>
<feature type="domain" description="Pyrrolo-quinoline quinone repeat" evidence="2">
    <location>
        <begin position="382"/>
        <end position="460"/>
    </location>
</feature>
<reference evidence="4" key="1">
    <citation type="submission" date="2017-04" db="EMBL/GenBank/DDBJ databases">
        <authorList>
            <person name="Varghese N."/>
            <person name="Submissions S."/>
        </authorList>
    </citation>
    <scope>NUCLEOTIDE SEQUENCE [LARGE SCALE GENOMIC DNA]</scope>
    <source>
        <strain evidence="4">DSM 9293</strain>
    </source>
</reference>
<sequence>MVHRSMRIVAGSVLSLALAGCGTVGSSLGAPHHPAPLAAGPSQWTAFDYNQQHNAVFNTPNKLLNKGVSWQFREFEGLPSLSSPPIDESLLGPTGAGIATNHQFGDPVGASVVDGVVYADTNTHYVYALNALNGHVLWANTTVNANMSNPLIADGEVLIGIGDAGFQYGQLPVYKAGKPVIRGYSFSGVEAFSQKTGKPLWTFPTLGEVMPTPVVYHNAIYFATGGGHVYALNVKTGQELWKTTIHSFNNMDSLNWWTNPQNGQTEILTGGTDPGYLYAISANTGKILWQFAPNNLSANGLGEATPAVSPRLGLVFDEGVVNRTATQEEQSIFALNAATGQLVWQDILGPGKPTPPFKGSAALMEHDGIVYNLSPVTHDELAIDAKTGKILWQTPLPKVSHGAGTYVDGYLIVPNGPYLSVLDAHTGQLLRNVKIGGSFGVVDPVVVGGTVFVTNGWGYVIAVPLSHLIP</sequence>
<dbReference type="AlphaFoldDB" id="A0A1W1W861"/>
<evidence type="ECO:0000313" key="3">
    <source>
        <dbReference type="EMBL" id="SMC02445.1"/>
    </source>
</evidence>
<dbReference type="Pfam" id="PF13360">
    <property type="entry name" value="PQQ_2"/>
    <property type="match status" value="3"/>
</dbReference>
<dbReference type="OrthoDB" id="1885452at2"/>
<dbReference type="PROSITE" id="PS51257">
    <property type="entry name" value="PROKAR_LIPOPROTEIN"/>
    <property type="match status" value="1"/>
</dbReference>
<dbReference type="InterPro" id="IPR011047">
    <property type="entry name" value="Quinoprotein_ADH-like_sf"/>
</dbReference>
<keyword evidence="4" id="KW-1185">Reference proteome</keyword>
<dbReference type="Gene3D" id="2.40.128.630">
    <property type="match status" value="1"/>
</dbReference>
<dbReference type="EMBL" id="FWWY01000001">
    <property type="protein sequence ID" value="SMC02445.1"/>
    <property type="molecule type" value="Genomic_DNA"/>
</dbReference>
<dbReference type="STRING" id="28034.BFX07_04545"/>
<feature type="domain" description="Pyrrolo-quinoline quinone repeat" evidence="2">
    <location>
        <begin position="268"/>
        <end position="368"/>
    </location>
</feature>
<feature type="signal peptide" evidence="1">
    <location>
        <begin position="1"/>
        <end position="29"/>
    </location>
</feature>
<dbReference type="Gene3D" id="2.40.10.480">
    <property type="match status" value="1"/>
</dbReference>
<gene>
    <name evidence="3" type="ORF">SAMN00768000_0596</name>
</gene>
<dbReference type="InterPro" id="IPR002372">
    <property type="entry name" value="PQQ_rpt_dom"/>
</dbReference>
<feature type="domain" description="Pyrrolo-quinoline quinone repeat" evidence="2">
    <location>
        <begin position="103"/>
        <end position="249"/>
    </location>
</feature>
<dbReference type="Gene3D" id="2.130.10.10">
    <property type="entry name" value="YVTN repeat-like/Quinoprotein amine dehydrogenase"/>
    <property type="match status" value="1"/>
</dbReference>
<evidence type="ECO:0000256" key="1">
    <source>
        <dbReference type="SAM" id="SignalP"/>
    </source>
</evidence>
<feature type="chain" id="PRO_5010690586" evidence="1">
    <location>
        <begin position="30"/>
        <end position="470"/>
    </location>
</feature>
<dbReference type="SUPFAM" id="SSF50998">
    <property type="entry name" value="Quinoprotein alcohol dehydrogenase-like"/>
    <property type="match status" value="2"/>
</dbReference>
<dbReference type="Proteomes" id="UP000192660">
    <property type="component" value="Unassembled WGS sequence"/>
</dbReference>
<name>A0A1W1W861_SULTA</name>
<dbReference type="RefSeq" id="WP_020376468.1">
    <property type="nucleotide sequence ID" value="NZ_FWWY01000001.1"/>
</dbReference>
<organism evidence="3 4">
    <name type="scientific">Sulfobacillus thermosulfidooxidans (strain DSM 9293 / VKM B-1269 / AT-1)</name>
    <dbReference type="NCBI Taxonomy" id="929705"/>
    <lineage>
        <taxon>Bacteria</taxon>
        <taxon>Bacillati</taxon>
        <taxon>Bacillota</taxon>
        <taxon>Clostridia</taxon>
        <taxon>Eubacteriales</taxon>
        <taxon>Clostridiales Family XVII. Incertae Sedis</taxon>
        <taxon>Sulfobacillus</taxon>
    </lineage>
</organism>
<protein>
    <submittedName>
        <fullName evidence="3">Outer membrane protein assembly factor BamB, contains PQQ-like beta-propeller repeat</fullName>
    </submittedName>
</protein>
<dbReference type="PANTHER" id="PTHR34512">
    <property type="entry name" value="CELL SURFACE PROTEIN"/>
    <property type="match status" value="1"/>
</dbReference>
<accession>A0A1W1W861</accession>
<evidence type="ECO:0000313" key="4">
    <source>
        <dbReference type="Proteomes" id="UP000192660"/>
    </source>
</evidence>
<evidence type="ECO:0000259" key="2">
    <source>
        <dbReference type="Pfam" id="PF13360"/>
    </source>
</evidence>
<proteinExistence type="predicted"/>
<keyword evidence="1" id="KW-0732">Signal</keyword>
<dbReference type="PANTHER" id="PTHR34512:SF30">
    <property type="entry name" value="OUTER MEMBRANE PROTEIN ASSEMBLY FACTOR BAMB"/>
    <property type="match status" value="1"/>
</dbReference>
<dbReference type="InterPro" id="IPR018391">
    <property type="entry name" value="PQQ_b-propeller_rpt"/>
</dbReference>
<dbReference type="SMART" id="SM00564">
    <property type="entry name" value="PQQ"/>
    <property type="match status" value="5"/>
</dbReference>